<comment type="caution">
    <text evidence="1">The sequence shown here is derived from an EMBL/GenBank/DDBJ whole genome shotgun (WGS) entry which is preliminary data.</text>
</comment>
<evidence type="ECO:0000313" key="1">
    <source>
        <dbReference type="EMBL" id="KID49868.1"/>
    </source>
</evidence>
<proteinExistence type="predicted"/>
<gene>
    <name evidence="1" type="ORF">C095_03565</name>
</gene>
<dbReference type="Proteomes" id="UP000031184">
    <property type="component" value="Unassembled WGS sequence"/>
</dbReference>
<dbReference type="EMBL" id="AUZI01000011">
    <property type="protein sequence ID" value="KID49868.1"/>
    <property type="molecule type" value="Genomic_DNA"/>
</dbReference>
<evidence type="ECO:0000313" key="2">
    <source>
        <dbReference type="Proteomes" id="UP000031184"/>
    </source>
</evidence>
<accession>A0A017H7W6</accession>
<protein>
    <submittedName>
        <fullName evidence="1">Uncharacterized protein</fullName>
    </submittedName>
</protein>
<name>A0A017H7W6_9FUSO</name>
<organism evidence="1 2">
    <name type="scientific">Fusobacterium necrophorum subsp. funduliforme B35</name>
    <dbReference type="NCBI Taxonomy" id="1226633"/>
    <lineage>
        <taxon>Bacteria</taxon>
        <taxon>Fusobacteriati</taxon>
        <taxon>Fusobacteriota</taxon>
        <taxon>Fusobacteriia</taxon>
        <taxon>Fusobacteriales</taxon>
        <taxon>Fusobacteriaceae</taxon>
        <taxon>Fusobacterium</taxon>
    </lineage>
</organism>
<dbReference type="AlphaFoldDB" id="A0A017H7W6"/>
<sequence length="206" mass="24523">MVNFSEKTVRLVSVIVFILLLLLGMKKHWIFVLEIIPVMIFFSTKGVQMFEDTLWWGARVFWGLCFSVSFFFILYRQIPETTVITKEYLLVRALIAVCVGAWLGDFFAKYIYIRLRFCINRFAAKGYRNSYKILSMQDYSQRYLKSPFKRMKISFYYIHLEVNGVERVFLTEKEIFEQLQYESTVEITIKKGCLGSYYGVGYEKKY</sequence>
<dbReference type="RefSeq" id="WP_005954441.1">
    <property type="nucleotide sequence ID" value="NZ_AOJP01000001.1"/>
</dbReference>
<dbReference type="OrthoDB" id="86844at2"/>
<reference evidence="1 2" key="1">
    <citation type="submission" date="2013-08" db="EMBL/GenBank/DDBJ databases">
        <title>An opportunistic ruminal bacterium that causes liver abscesses in cattle.</title>
        <authorList>
            <person name="Benahmed F.H."/>
            <person name="Rasmussen M."/>
            <person name="Harbottle H."/>
            <person name="Soppet D."/>
            <person name="Nagaraja T.G."/>
            <person name="Davidson M."/>
        </authorList>
    </citation>
    <scope>NUCLEOTIDE SEQUENCE [LARGE SCALE GENOMIC DNA]</scope>
    <source>
        <strain evidence="1 2">B35</strain>
    </source>
</reference>
<dbReference type="PATRIC" id="fig|1226633.4.peg.716"/>